<sequence>MIQLWHFDMAEIRAVTPNGVTFSLKRGSGGWDITPLDVERIFKQTLRELSSDPMAQALYKEGNTDAVWDILYSKMAGKIGGEFNVYK</sequence>
<dbReference type="EMBL" id="JBHILM010000024">
    <property type="protein sequence ID" value="MFB5683239.1"/>
    <property type="molecule type" value="Genomic_DNA"/>
</dbReference>
<gene>
    <name evidence="1" type="ORF">ACE3NQ_20160</name>
</gene>
<reference evidence="1 2" key="1">
    <citation type="submission" date="2024-09" db="EMBL/GenBank/DDBJ databases">
        <authorList>
            <person name="Ruan L."/>
        </authorList>
    </citation>
    <scope>NUCLEOTIDE SEQUENCE [LARGE SCALE GENOMIC DNA]</scope>
    <source>
        <strain evidence="1 2">D33</strain>
    </source>
</reference>
<proteinExistence type="predicted"/>
<accession>A0ABV5BD01</accession>
<dbReference type="Proteomes" id="UP001580407">
    <property type="component" value="Unassembled WGS sequence"/>
</dbReference>
<protein>
    <submittedName>
        <fullName evidence="1">Uncharacterized protein</fullName>
    </submittedName>
</protein>
<name>A0ABV5BD01_9BACL</name>
<evidence type="ECO:0000313" key="1">
    <source>
        <dbReference type="EMBL" id="MFB5683239.1"/>
    </source>
</evidence>
<evidence type="ECO:0000313" key="2">
    <source>
        <dbReference type="Proteomes" id="UP001580407"/>
    </source>
</evidence>
<organism evidence="1 2">
    <name type="scientific">Paenibacillus terreus</name>
    <dbReference type="NCBI Taxonomy" id="1387834"/>
    <lineage>
        <taxon>Bacteria</taxon>
        <taxon>Bacillati</taxon>
        <taxon>Bacillota</taxon>
        <taxon>Bacilli</taxon>
        <taxon>Bacillales</taxon>
        <taxon>Paenibacillaceae</taxon>
        <taxon>Paenibacillus</taxon>
    </lineage>
</organism>
<keyword evidence="2" id="KW-1185">Reference proteome</keyword>
<dbReference type="RefSeq" id="WP_375533026.1">
    <property type="nucleotide sequence ID" value="NZ_JBHIRX010000001.1"/>
</dbReference>
<comment type="caution">
    <text evidence="1">The sequence shown here is derived from an EMBL/GenBank/DDBJ whole genome shotgun (WGS) entry which is preliminary data.</text>
</comment>